<dbReference type="GO" id="GO:0016139">
    <property type="term" value="P:glycoside catabolic process"/>
    <property type="evidence" value="ECO:0007669"/>
    <property type="project" value="TreeGrafter"/>
</dbReference>
<evidence type="ECO:0000313" key="11">
    <source>
        <dbReference type="Proteomes" id="UP000823862"/>
    </source>
</evidence>
<dbReference type="Gene3D" id="3.20.20.80">
    <property type="entry name" value="Glycosidases"/>
    <property type="match status" value="1"/>
</dbReference>
<dbReference type="PANTHER" id="PTHR10030">
    <property type="entry name" value="ALPHA-L-FUCOSIDASE"/>
    <property type="match status" value="1"/>
</dbReference>
<gene>
    <name evidence="10" type="ORF">H9950_09425</name>
</gene>
<dbReference type="GO" id="GO:0005764">
    <property type="term" value="C:lysosome"/>
    <property type="evidence" value="ECO:0007669"/>
    <property type="project" value="TreeGrafter"/>
</dbReference>
<comment type="similarity">
    <text evidence="2">Belongs to the glycosyl hydrolase 29 family.</text>
</comment>
<dbReference type="SMART" id="SM00812">
    <property type="entry name" value="Alpha_L_fucos"/>
    <property type="match status" value="1"/>
</dbReference>
<evidence type="ECO:0000256" key="2">
    <source>
        <dbReference type="ARBA" id="ARBA00007951"/>
    </source>
</evidence>
<keyword evidence="4 8" id="KW-0732">Signal</keyword>
<evidence type="ECO:0000313" key="10">
    <source>
        <dbReference type="EMBL" id="HJA86389.1"/>
    </source>
</evidence>
<dbReference type="PRINTS" id="PR00741">
    <property type="entry name" value="GLHYDRLASE29"/>
</dbReference>
<comment type="caution">
    <text evidence="10">The sequence shown here is derived from an EMBL/GenBank/DDBJ whole genome shotgun (WGS) entry which is preliminary data.</text>
</comment>
<comment type="function">
    <text evidence="1">Alpha-L-fucosidase is responsible for hydrolyzing the alpha-1,6-linked fucose joined to the reducing-end N-acetylglucosamine of the carbohydrate moieties of glycoproteins.</text>
</comment>
<evidence type="ECO:0000259" key="9">
    <source>
        <dbReference type="Pfam" id="PF01120"/>
    </source>
</evidence>
<proteinExistence type="inferred from homology"/>
<dbReference type="Pfam" id="PF01120">
    <property type="entry name" value="Alpha_L_fucos"/>
    <property type="match status" value="1"/>
</dbReference>
<dbReference type="PIRSF" id="PIRSF001092">
    <property type="entry name" value="Alpha-L-fucosidase"/>
    <property type="match status" value="1"/>
</dbReference>
<reference evidence="10" key="2">
    <citation type="submission" date="2021-04" db="EMBL/GenBank/DDBJ databases">
        <authorList>
            <person name="Gilroy R."/>
        </authorList>
    </citation>
    <scope>NUCLEOTIDE SEQUENCE</scope>
    <source>
        <strain evidence="10">ChiHjej12B11-9795</strain>
    </source>
</reference>
<sequence length="487" mass="55867">MKTRIVTVCMALFMAMSWNAWAQTGGSPKGRVTIPLKHGSDHPGKRTDADMERWRGYGLGQFIHWGVYAIPGGEWNGKTYNGAAEWIRAWREFPREEYDNLYKQFNPTGFDAKAWARMAKKMGAGYLIFTTKHHDGFCLWPSRYTDYTVAHTPYQKDIVGQVVDAYTAEGIDVYLYFSIMDWNQGGWLYQPPKNEEEKARWEEFKQFTRNQLLELLENYPQIKGFWFDGTWDASWVGEAEFAHELEQELRALHPGLIIGSRFRADEYGNRRYDLNGDLIGDYDQTWERDIPTDIGQLRGNDWDCCMTIPENGWGYAKTWTTYAKTPYELLSMLSECNSLGGNLVINFGPDGNGHFRVEEQQIAAEIGRWMDVNGEAIRDAEPAAGVHKQGWGFMTQKGNRLFLHVYNQPLNNVLRLVFDKKTYVPGRVKLLDGGTALKVEDAGRNKQNARLFNLYLPEGKTFAGPFVVEVELIDNNGDQDAYQQAKV</sequence>
<dbReference type="Proteomes" id="UP000823862">
    <property type="component" value="Unassembled WGS sequence"/>
</dbReference>
<keyword evidence="6" id="KW-0326">Glycosidase</keyword>
<evidence type="ECO:0000256" key="6">
    <source>
        <dbReference type="ARBA" id="ARBA00023295"/>
    </source>
</evidence>
<dbReference type="InterPro" id="IPR016286">
    <property type="entry name" value="FUC_metazoa-typ"/>
</dbReference>
<dbReference type="InterPro" id="IPR057739">
    <property type="entry name" value="Glyco_hydro_29_N"/>
</dbReference>
<name>A0A9D2KWM1_9BACE</name>
<evidence type="ECO:0000256" key="5">
    <source>
        <dbReference type="ARBA" id="ARBA00022801"/>
    </source>
</evidence>
<protein>
    <recommendedName>
        <fullName evidence="3">alpha-L-fucosidase</fullName>
        <ecNumber evidence="3">3.2.1.51</ecNumber>
    </recommendedName>
</protein>
<dbReference type="SUPFAM" id="SSF51445">
    <property type="entry name" value="(Trans)glycosidases"/>
    <property type="match status" value="1"/>
</dbReference>
<dbReference type="GO" id="GO:0006004">
    <property type="term" value="P:fucose metabolic process"/>
    <property type="evidence" value="ECO:0007669"/>
    <property type="project" value="InterPro"/>
</dbReference>
<feature type="signal peptide" evidence="8">
    <location>
        <begin position="1"/>
        <end position="22"/>
    </location>
</feature>
<keyword evidence="5" id="KW-0378">Hydrolase</keyword>
<dbReference type="EC" id="3.2.1.51" evidence="3"/>
<dbReference type="GO" id="GO:0004560">
    <property type="term" value="F:alpha-L-fucosidase activity"/>
    <property type="evidence" value="ECO:0007669"/>
    <property type="project" value="InterPro"/>
</dbReference>
<dbReference type="InterPro" id="IPR013780">
    <property type="entry name" value="Glyco_hydro_b"/>
</dbReference>
<evidence type="ECO:0000256" key="8">
    <source>
        <dbReference type="SAM" id="SignalP"/>
    </source>
</evidence>
<evidence type="ECO:0000256" key="4">
    <source>
        <dbReference type="ARBA" id="ARBA00022729"/>
    </source>
</evidence>
<dbReference type="InterPro" id="IPR000933">
    <property type="entry name" value="Glyco_hydro_29"/>
</dbReference>
<reference evidence="10" key="1">
    <citation type="journal article" date="2021" name="PeerJ">
        <title>Extensive microbial diversity within the chicken gut microbiome revealed by metagenomics and culture.</title>
        <authorList>
            <person name="Gilroy R."/>
            <person name="Ravi A."/>
            <person name="Getino M."/>
            <person name="Pursley I."/>
            <person name="Horton D.L."/>
            <person name="Alikhan N.F."/>
            <person name="Baker D."/>
            <person name="Gharbi K."/>
            <person name="Hall N."/>
            <person name="Watson M."/>
            <person name="Adriaenssens E.M."/>
            <person name="Foster-Nyarko E."/>
            <person name="Jarju S."/>
            <person name="Secka A."/>
            <person name="Antonio M."/>
            <person name="Oren A."/>
            <person name="Chaudhuri R.R."/>
            <person name="La Ragione R."/>
            <person name="Hildebrand F."/>
            <person name="Pallen M.J."/>
        </authorList>
    </citation>
    <scope>NUCLEOTIDE SEQUENCE</scope>
    <source>
        <strain evidence="10">ChiHjej12B11-9795</strain>
    </source>
</reference>
<evidence type="ECO:0000256" key="1">
    <source>
        <dbReference type="ARBA" id="ARBA00004071"/>
    </source>
</evidence>
<organism evidence="10 11">
    <name type="scientific">Candidatus Bacteroides avicola</name>
    <dbReference type="NCBI Taxonomy" id="2838468"/>
    <lineage>
        <taxon>Bacteria</taxon>
        <taxon>Pseudomonadati</taxon>
        <taxon>Bacteroidota</taxon>
        <taxon>Bacteroidia</taxon>
        <taxon>Bacteroidales</taxon>
        <taxon>Bacteroidaceae</taxon>
        <taxon>Bacteroides</taxon>
    </lineage>
</organism>
<feature type="site" description="May be important for catalysis" evidence="7">
    <location>
        <position position="305"/>
    </location>
</feature>
<dbReference type="EMBL" id="DWZI01000046">
    <property type="protein sequence ID" value="HJA86389.1"/>
    <property type="molecule type" value="Genomic_DNA"/>
</dbReference>
<evidence type="ECO:0000256" key="3">
    <source>
        <dbReference type="ARBA" id="ARBA00012662"/>
    </source>
</evidence>
<evidence type="ECO:0000256" key="7">
    <source>
        <dbReference type="PIRSR" id="PIRSR001092-1"/>
    </source>
</evidence>
<feature type="domain" description="Glycoside hydrolase family 29 N-terminal" evidence="9">
    <location>
        <begin position="51"/>
        <end position="375"/>
    </location>
</feature>
<accession>A0A9D2KWM1</accession>
<dbReference type="PANTHER" id="PTHR10030:SF37">
    <property type="entry name" value="ALPHA-L-FUCOSIDASE-RELATED"/>
    <property type="match status" value="1"/>
</dbReference>
<dbReference type="InterPro" id="IPR017853">
    <property type="entry name" value="GH"/>
</dbReference>
<dbReference type="Gene3D" id="2.60.40.1180">
    <property type="entry name" value="Golgi alpha-mannosidase II"/>
    <property type="match status" value="1"/>
</dbReference>
<dbReference type="AlphaFoldDB" id="A0A9D2KWM1"/>
<feature type="chain" id="PRO_5038536159" description="alpha-L-fucosidase" evidence="8">
    <location>
        <begin position="23"/>
        <end position="487"/>
    </location>
</feature>